<dbReference type="Gene3D" id="3.40.50.300">
    <property type="entry name" value="P-loop containing nucleotide triphosphate hydrolases"/>
    <property type="match status" value="2"/>
</dbReference>
<dbReference type="Gene3D" id="1.10.3380.30">
    <property type="match status" value="1"/>
</dbReference>
<dbReference type="GO" id="GO:0005524">
    <property type="term" value="F:ATP binding"/>
    <property type="evidence" value="ECO:0007669"/>
    <property type="project" value="UniProtKB-KW"/>
</dbReference>
<keyword evidence="3" id="KW-0347">Helicase</keyword>
<keyword evidence="4" id="KW-0067">ATP-binding</keyword>
<evidence type="ECO:0000256" key="4">
    <source>
        <dbReference type="ARBA" id="ARBA00022840"/>
    </source>
</evidence>
<evidence type="ECO:0008006" key="10">
    <source>
        <dbReference type="Google" id="ProtNLM"/>
    </source>
</evidence>
<dbReference type="SUPFAM" id="SSF52540">
    <property type="entry name" value="P-loop containing nucleoside triphosphate hydrolases"/>
    <property type="match status" value="1"/>
</dbReference>
<dbReference type="PANTHER" id="PTHR47961">
    <property type="entry name" value="DNA POLYMERASE THETA, PUTATIVE (AFU_ORTHOLOGUE AFUA_1G05260)-RELATED"/>
    <property type="match status" value="1"/>
</dbReference>
<evidence type="ECO:0000259" key="7">
    <source>
        <dbReference type="PROSITE" id="PS51194"/>
    </source>
</evidence>
<dbReference type="InterPro" id="IPR014001">
    <property type="entry name" value="Helicase_ATP-bd"/>
</dbReference>
<dbReference type="InterPro" id="IPR001650">
    <property type="entry name" value="Helicase_C-like"/>
</dbReference>
<dbReference type="GO" id="GO:0140097">
    <property type="term" value="F:catalytic activity, acting on DNA"/>
    <property type="evidence" value="ECO:0007669"/>
    <property type="project" value="UniProtKB-ARBA"/>
</dbReference>
<dbReference type="AlphaFoldDB" id="A0A256ITP6"/>
<dbReference type="InterPro" id="IPR050474">
    <property type="entry name" value="Hel308_SKI2-like"/>
</dbReference>
<evidence type="ECO:0000256" key="3">
    <source>
        <dbReference type="ARBA" id="ARBA00022806"/>
    </source>
</evidence>
<reference evidence="8 9" key="1">
    <citation type="journal article" date="2014" name="Front. Microbiol.">
        <title>Population and genomic analysis of the genus Halorubrum.</title>
        <authorList>
            <person name="Fullmer M.S."/>
            <person name="Soucy S.M."/>
            <person name="Swithers K.S."/>
            <person name="Makkay A.M."/>
            <person name="Wheeler R."/>
            <person name="Ventosa A."/>
            <person name="Gogarten J.P."/>
            <person name="Papke R.T."/>
        </authorList>
    </citation>
    <scope>NUCLEOTIDE SEQUENCE [LARGE SCALE GENOMIC DNA]</scope>
    <source>
        <strain evidence="8 9">LD3</strain>
    </source>
</reference>
<dbReference type="Pfam" id="PF00271">
    <property type="entry name" value="Helicase_C"/>
    <property type="match status" value="1"/>
</dbReference>
<dbReference type="PROSITE" id="PS51194">
    <property type="entry name" value="HELICASE_CTER"/>
    <property type="match status" value="1"/>
</dbReference>
<dbReference type="GO" id="GO:0004386">
    <property type="term" value="F:helicase activity"/>
    <property type="evidence" value="ECO:0007669"/>
    <property type="project" value="UniProtKB-KW"/>
</dbReference>
<keyword evidence="1" id="KW-0547">Nucleotide-binding</keyword>
<dbReference type="EMBL" id="NHOW01000147">
    <property type="protein sequence ID" value="OYR59487.1"/>
    <property type="molecule type" value="Genomic_DNA"/>
</dbReference>
<comment type="caution">
    <text evidence="8">The sequence shown here is derived from an EMBL/GenBank/DDBJ whole genome shotgun (WGS) entry which is preliminary data.</text>
</comment>
<dbReference type="PROSITE" id="PS51192">
    <property type="entry name" value="HELICASE_ATP_BIND_1"/>
    <property type="match status" value="1"/>
</dbReference>
<dbReference type="GO" id="GO:0016787">
    <property type="term" value="F:hydrolase activity"/>
    <property type="evidence" value="ECO:0007669"/>
    <property type="project" value="UniProtKB-KW"/>
</dbReference>
<dbReference type="SMART" id="SM00490">
    <property type="entry name" value="HELICc"/>
    <property type="match status" value="1"/>
</dbReference>
<accession>A0A256ITP6</accession>
<name>A0A256ITP6_HALEZ</name>
<protein>
    <recommendedName>
        <fullName evidence="10">DEAD/DEAH box helicase</fullName>
    </recommendedName>
</protein>
<evidence type="ECO:0000259" key="6">
    <source>
        <dbReference type="PROSITE" id="PS51192"/>
    </source>
</evidence>
<gene>
    <name evidence="8" type="ORF">DJ83_12675</name>
</gene>
<evidence type="ECO:0000313" key="8">
    <source>
        <dbReference type="EMBL" id="OYR59487.1"/>
    </source>
</evidence>
<feature type="region of interest" description="Disordered" evidence="5">
    <location>
        <begin position="737"/>
        <end position="787"/>
    </location>
</feature>
<feature type="domain" description="Helicase ATP-binding" evidence="6">
    <location>
        <begin position="37"/>
        <end position="196"/>
    </location>
</feature>
<evidence type="ECO:0000256" key="5">
    <source>
        <dbReference type="SAM" id="MobiDB-lite"/>
    </source>
</evidence>
<dbReference type="Pfam" id="PF00270">
    <property type="entry name" value="DEAD"/>
    <property type="match status" value="1"/>
</dbReference>
<keyword evidence="2" id="KW-0378">Hydrolase</keyword>
<dbReference type="PANTHER" id="PTHR47961:SF1">
    <property type="entry name" value="ATP-DEPENDENT HELICASE MJ1401-RELATED"/>
    <property type="match status" value="1"/>
</dbReference>
<evidence type="ECO:0000256" key="1">
    <source>
        <dbReference type="ARBA" id="ARBA00022741"/>
    </source>
</evidence>
<evidence type="ECO:0000256" key="2">
    <source>
        <dbReference type="ARBA" id="ARBA00022801"/>
    </source>
</evidence>
<organism evidence="8 9">
    <name type="scientific">Halorubrum ezzemoulense</name>
    <name type="common">Halorubrum chaoviator</name>
    <dbReference type="NCBI Taxonomy" id="337243"/>
    <lineage>
        <taxon>Archaea</taxon>
        <taxon>Methanobacteriati</taxon>
        <taxon>Methanobacteriota</taxon>
        <taxon>Stenosarchaea group</taxon>
        <taxon>Halobacteria</taxon>
        <taxon>Halobacteriales</taxon>
        <taxon>Haloferacaceae</taxon>
        <taxon>Halorubrum</taxon>
    </lineage>
</organism>
<dbReference type="Proteomes" id="UP000216409">
    <property type="component" value="Unassembled WGS sequence"/>
</dbReference>
<evidence type="ECO:0000313" key="9">
    <source>
        <dbReference type="Proteomes" id="UP000216409"/>
    </source>
</evidence>
<sequence>MVDIPDNLSQPDIERVESLLLRKGFDSVNETQAAFLEASGMNEGNTLLCAETGNGKTFCAETVVQRALENGKSVAYLVPSVSLTNGKYESISEWLDGGYTLANATWGDTAGYQHADVIVATFDSYYEAAIRGVGLGVDTLIFDDFHEIYSDFRGDTIEKCLTIARQNGAEIFANSATVGNPDEIARWLDSDLVISPAKRGVPIVERPVKKGDSRKSYGEFIGDLIMDNREVGPFMIFNFSTSNAQTRALRIKDNCRFERPDTDYRSKVEAAVDTVLTNTHHDLISCLENGVAFHYAGLENSIKELVEEGVKNGDIKCISCTTTLAYGFDSPIQSVIVADLARFGQFIGKYEYIQWIGRAGRGGDMEKAFAYPIYTNEEAEEYFEFGTPVEEKSLESIGSHFGPVPDDFPSDEYISNAENADTNLRWLLIELVVSGWNTLDELIEFVSMTLYGFYQGGSTSATPALGNDEVAQMVIRFTEELDEKGFINYQSDNQITPTELGEAVFEYDHATRLEATPDALKGVVRMLENYHPISPERLIKEFAAVSYTCDLGESPSGDNPLWELLERHGYEQSNSSMTAAVMTWLWCQGINADLIEDRVDIDVAHLSTTASNLSEAIGVISELYNATPHQEPVWVETLAQQLADGVTVKDLHLTSYDGIARGRVMALEDQIQTAWSGLDKDTPPGRATTIEKLAYQQQQAPSGFKENIVLGADHISTGTAPTVVEAVEDWIAGDFGERSQPPVAESGRNFLNFGNSSGTIDMSQPAGGSTESGSRDRTRGTSLDDFK</sequence>
<dbReference type="SMART" id="SM00487">
    <property type="entry name" value="DEXDc"/>
    <property type="match status" value="1"/>
</dbReference>
<dbReference type="InterPro" id="IPR011545">
    <property type="entry name" value="DEAD/DEAH_box_helicase_dom"/>
</dbReference>
<dbReference type="InterPro" id="IPR027417">
    <property type="entry name" value="P-loop_NTPase"/>
</dbReference>
<proteinExistence type="predicted"/>
<dbReference type="RefSeq" id="WP_094580290.1">
    <property type="nucleotide sequence ID" value="NZ_NHOW01000147.1"/>
</dbReference>
<feature type="compositionally biased region" description="Basic and acidic residues" evidence="5">
    <location>
        <begin position="773"/>
        <end position="787"/>
    </location>
</feature>
<dbReference type="GO" id="GO:0003676">
    <property type="term" value="F:nucleic acid binding"/>
    <property type="evidence" value="ECO:0007669"/>
    <property type="project" value="InterPro"/>
</dbReference>
<feature type="compositionally biased region" description="Polar residues" evidence="5">
    <location>
        <begin position="752"/>
        <end position="772"/>
    </location>
</feature>
<feature type="domain" description="Helicase C-terminal" evidence="7">
    <location>
        <begin position="220"/>
        <end position="405"/>
    </location>
</feature>